<feature type="region of interest" description="Disordered" evidence="1">
    <location>
        <begin position="1"/>
        <end position="37"/>
    </location>
</feature>
<dbReference type="AlphaFoldDB" id="A0A0H3A284"/>
<evidence type="ECO:0000313" key="2">
    <source>
        <dbReference type="EMBL" id="ABK68714.1"/>
    </source>
</evidence>
<dbReference type="KEGG" id="mav:MAV_4753"/>
<accession>A0A0H3A284</accession>
<dbReference type="Proteomes" id="UP000001574">
    <property type="component" value="Chromosome"/>
</dbReference>
<reference evidence="2 3" key="1">
    <citation type="submission" date="2006-10" db="EMBL/GenBank/DDBJ databases">
        <authorList>
            <person name="Fleischmann R.D."/>
            <person name="Dodson R.J."/>
            <person name="Haft D.H."/>
            <person name="Merkel J.S."/>
            <person name="Nelson W.C."/>
            <person name="Fraser C.M."/>
        </authorList>
    </citation>
    <scope>NUCLEOTIDE SEQUENCE [LARGE SCALE GENOMIC DNA]</scope>
    <source>
        <strain evidence="2 3">104</strain>
    </source>
</reference>
<protein>
    <submittedName>
        <fullName evidence="2">Uncharacterized protein</fullName>
    </submittedName>
</protein>
<name>A0A0H3A284_MYCA1</name>
<gene>
    <name evidence="2" type="ordered locus">MAV_4753</name>
</gene>
<sequence length="37" mass="4092">MCTQGGDTPTIRALVQHRKPQRNTESRTATPKADTSH</sequence>
<organism evidence="2 3">
    <name type="scientific">Mycobacterium avium (strain 104)</name>
    <dbReference type="NCBI Taxonomy" id="243243"/>
    <lineage>
        <taxon>Bacteria</taxon>
        <taxon>Bacillati</taxon>
        <taxon>Actinomycetota</taxon>
        <taxon>Actinomycetes</taxon>
        <taxon>Mycobacteriales</taxon>
        <taxon>Mycobacteriaceae</taxon>
        <taxon>Mycobacterium</taxon>
        <taxon>Mycobacterium avium complex (MAC)</taxon>
    </lineage>
</organism>
<evidence type="ECO:0000313" key="3">
    <source>
        <dbReference type="Proteomes" id="UP000001574"/>
    </source>
</evidence>
<proteinExistence type="predicted"/>
<evidence type="ECO:0000256" key="1">
    <source>
        <dbReference type="SAM" id="MobiDB-lite"/>
    </source>
</evidence>
<dbReference type="HOGENOM" id="CLU_3346082_0_0_11"/>
<dbReference type="EMBL" id="CP000479">
    <property type="protein sequence ID" value="ABK68714.1"/>
    <property type="molecule type" value="Genomic_DNA"/>
</dbReference>